<dbReference type="InterPro" id="IPR036390">
    <property type="entry name" value="WH_DNA-bd_sf"/>
</dbReference>
<name>A0ABW9KGS9_9BACT</name>
<protein>
    <submittedName>
        <fullName evidence="1">Helix-turn-helix domain-containing protein</fullName>
    </submittedName>
</protein>
<dbReference type="RefSeq" id="WP_263413492.1">
    <property type="nucleotide sequence ID" value="NZ_BAABBH010000001.1"/>
</dbReference>
<keyword evidence="2" id="KW-1185">Reference proteome</keyword>
<evidence type="ECO:0000313" key="2">
    <source>
        <dbReference type="Proteomes" id="UP001634747"/>
    </source>
</evidence>
<dbReference type="Proteomes" id="UP001634747">
    <property type="component" value="Unassembled WGS sequence"/>
</dbReference>
<gene>
    <name evidence="1" type="ORF">ACK2TP_04265</name>
</gene>
<comment type="caution">
    <text evidence="1">The sequence shown here is derived from an EMBL/GenBank/DDBJ whole genome shotgun (WGS) entry which is preliminary data.</text>
</comment>
<organism evidence="1 2">
    <name type="scientific">Terriglobus aquaticus</name>
    <dbReference type="NCBI Taxonomy" id="940139"/>
    <lineage>
        <taxon>Bacteria</taxon>
        <taxon>Pseudomonadati</taxon>
        <taxon>Acidobacteriota</taxon>
        <taxon>Terriglobia</taxon>
        <taxon>Terriglobales</taxon>
        <taxon>Acidobacteriaceae</taxon>
        <taxon>Terriglobus</taxon>
    </lineage>
</organism>
<reference evidence="1 2" key="1">
    <citation type="submission" date="2024-12" db="EMBL/GenBank/DDBJ databases">
        <authorList>
            <person name="Lee Y."/>
        </authorList>
    </citation>
    <scope>NUCLEOTIDE SEQUENCE [LARGE SCALE GENOMIC DNA]</scope>
    <source>
        <strain evidence="1 2">03SUJ4</strain>
    </source>
</reference>
<dbReference type="EMBL" id="JBJYXY010000001">
    <property type="protein sequence ID" value="MFN2974967.1"/>
    <property type="molecule type" value="Genomic_DNA"/>
</dbReference>
<dbReference type="SUPFAM" id="SSF46785">
    <property type="entry name" value="Winged helix' DNA-binding domain"/>
    <property type="match status" value="1"/>
</dbReference>
<evidence type="ECO:0000313" key="1">
    <source>
        <dbReference type="EMBL" id="MFN2974967.1"/>
    </source>
</evidence>
<proteinExistence type="predicted"/>
<accession>A0ABW9KGS9</accession>
<sequence>MGDLKIDEYVHSVLLRDLVGHDHRPAAFLTYLWLTLEEQRRGDSVAISYASLAEELGISRSAAQTAIAWLLQRKLLTVQREHITATPVYTTHQPWSRLRRDRSI</sequence>